<dbReference type="Proteomes" id="UP000288623">
    <property type="component" value="Unassembled WGS sequence"/>
</dbReference>
<comment type="subcellular location">
    <subcellularLocation>
        <location evidence="1">Membrane</location>
        <topology evidence="1">Multi-pass membrane protein</topology>
    </subcellularLocation>
</comment>
<proteinExistence type="predicted"/>
<dbReference type="RefSeq" id="WP_126990086.1">
    <property type="nucleotide sequence ID" value="NZ_JTFC01000026.1"/>
</dbReference>
<dbReference type="Pfam" id="PF02361">
    <property type="entry name" value="CbiQ"/>
    <property type="match status" value="1"/>
</dbReference>
<evidence type="ECO:0000256" key="1">
    <source>
        <dbReference type="ARBA" id="ARBA00004141"/>
    </source>
</evidence>
<feature type="transmembrane region" description="Helical" evidence="5">
    <location>
        <begin position="260"/>
        <end position="278"/>
    </location>
</feature>
<dbReference type="AlphaFoldDB" id="A0A433RV93"/>
<dbReference type="CDD" id="cd16914">
    <property type="entry name" value="EcfT"/>
    <property type="match status" value="1"/>
</dbReference>
<feature type="transmembrane region" description="Helical" evidence="5">
    <location>
        <begin position="54"/>
        <end position="72"/>
    </location>
</feature>
<evidence type="ECO:0000256" key="2">
    <source>
        <dbReference type="ARBA" id="ARBA00022692"/>
    </source>
</evidence>
<dbReference type="GO" id="GO:0005886">
    <property type="term" value="C:plasma membrane"/>
    <property type="evidence" value="ECO:0007669"/>
    <property type="project" value="UniProtKB-ARBA"/>
</dbReference>
<sequence length="305" mass="34591">MYSLNTLHPIVLFSYFAVITGLTMFYMHPVLLIISLICAILLNVAIDARAFTASLKWFVPFALIAALINPLISHDGEIVLFYVNYQPITLEAIIYGLAMSCMLLAVLFWFNAFSKLMTTDKFIYLFGKISPAVALLISVTMRLIPRFKQQLHLIMNAQKAIGMDPSVGNMWQRIKSAMRVLSILVSWALENGIESADSMKACGYGLSGRSTFSIFIFTKRDGSLLALIASFFAIQLFASWHDWNDFYFYPTFSGLSWQWPQLIVYSSYAVLALLPLLLELQEVRKWRSLTSKISISRIHSPNDLH</sequence>
<reference evidence="6 7" key="1">
    <citation type="submission" date="2014-11" db="EMBL/GenBank/DDBJ databases">
        <title>Genome sequence and analysis of novel Kurthia sp.</title>
        <authorList>
            <person name="Lawson J.N."/>
            <person name="Gonzalez J.E."/>
            <person name="Rinauldi L."/>
            <person name="Xuan Z."/>
            <person name="Firman A."/>
            <person name="Shaddox L."/>
            <person name="Trudeau A."/>
            <person name="Shah S."/>
            <person name="Reiman D."/>
        </authorList>
    </citation>
    <scope>NUCLEOTIDE SEQUENCE [LARGE SCALE GENOMIC DNA]</scope>
    <source>
        <strain evidence="6 7">3B1D</strain>
    </source>
</reference>
<gene>
    <name evidence="6" type="ORF">QI30_06310</name>
</gene>
<feature type="transmembrane region" description="Helical" evidence="5">
    <location>
        <begin position="92"/>
        <end position="110"/>
    </location>
</feature>
<dbReference type="OrthoDB" id="2039442at2"/>
<evidence type="ECO:0000313" key="7">
    <source>
        <dbReference type="Proteomes" id="UP000288623"/>
    </source>
</evidence>
<feature type="transmembrane region" description="Helical" evidence="5">
    <location>
        <begin position="222"/>
        <end position="240"/>
    </location>
</feature>
<feature type="transmembrane region" description="Helical" evidence="5">
    <location>
        <begin position="12"/>
        <end position="42"/>
    </location>
</feature>
<dbReference type="InterPro" id="IPR003339">
    <property type="entry name" value="ABC/ECF_trnsptr_transmembrane"/>
</dbReference>
<keyword evidence="2 5" id="KW-0812">Transmembrane</keyword>
<evidence type="ECO:0000256" key="5">
    <source>
        <dbReference type="SAM" id="Phobius"/>
    </source>
</evidence>
<name>A0A433RV93_9BACL</name>
<evidence type="ECO:0000256" key="3">
    <source>
        <dbReference type="ARBA" id="ARBA00022989"/>
    </source>
</evidence>
<feature type="transmembrane region" description="Helical" evidence="5">
    <location>
        <begin position="122"/>
        <end position="144"/>
    </location>
</feature>
<evidence type="ECO:0000313" key="6">
    <source>
        <dbReference type="EMBL" id="RUS57195.1"/>
    </source>
</evidence>
<keyword evidence="4 5" id="KW-0472">Membrane</keyword>
<protein>
    <submittedName>
        <fullName evidence="6">Cobalt ABC transporter permease</fullName>
    </submittedName>
</protein>
<evidence type="ECO:0000256" key="4">
    <source>
        <dbReference type="ARBA" id="ARBA00023136"/>
    </source>
</evidence>
<accession>A0A433RV93</accession>
<keyword evidence="7" id="KW-1185">Reference proteome</keyword>
<dbReference type="EMBL" id="JTFC01000026">
    <property type="protein sequence ID" value="RUS57195.1"/>
    <property type="molecule type" value="Genomic_DNA"/>
</dbReference>
<organism evidence="6 7">
    <name type="scientific">Candidatus Kurthia intestinigallinarum</name>
    <dbReference type="NCBI Taxonomy" id="1562256"/>
    <lineage>
        <taxon>Bacteria</taxon>
        <taxon>Bacillati</taxon>
        <taxon>Bacillota</taxon>
        <taxon>Bacilli</taxon>
        <taxon>Bacillales</taxon>
        <taxon>Caryophanaceae</taxon>
        <taxon>Kurthia</taxon>
    </lineage>
</organism>
<keyword evidence="3 5" id="KW-1133">Transmembrane helix</keyword>
<comment type="caution">
    <text evidence="6">The sequence shown here is derived from an EMBL/GenBank/DDBJ whole genome shotgun (WGS) entry which is preliminary data.</text>
</comment>